<keyword evidence="1" id="KW-0472">Membrane</keyword>
<proteinExistence type="predicted"/>
<keyword evidence="1" id="KW-0812">Transmembrane</keyword>
<feature type="transmembrane region" description="Helical" evidence="1">
    <location>
        <begin position="21"/>
        <end position="38"/>
    </location>
</feature>
<comment type="caution">
    <text evidence="2">The sequence shown here is derived from an EMBL/GenBank/DDBJ whole genome shotgun (WGS) entry which is preliminary data.</text>
</comment>
<evidence type="ECO:0000313" key="3">
    <source>
        <dbReference type="Proteomes" id="UP001151752"/>
    </source>
</evidence>
<keyword evidence="3" id="KW-1185">Reference proteome</keyword>
<accession>A0A9Q0VCZ6</accession>
<reference evidence="2" key="2">
    <citation type="journal article" date="2023" name="Int. J. Mol. Sci.">
        <title>De Novo Assembly and Annotation of 11 Diverse Shrub Willow (Salix) Genomes Reveals Novel Gene Organization in Sex-Linked Regions.</title>
        <authorList>
            <person name="Hyden B."/>
            <person name="Feng K."/>
            <person name="Yates T.B."/>
            <person name="Jawdy S."/>
            <person name="Cereghino C."/>
            <person name="Smart L.B."/>
            <person name="Muchero W."/>
        </authorList>
    </citation>
    <scope>NUCLEOTIDE SEQUENCE</scope>
    <source>
        <tissue evidence="2">Shoot tip</tissue>
    </source>
</reference>
<dbReference type="Proteomes" id="UP001151752">
    <property type="component" value="Chromosome 6"/>
</dbReference>
<organism evidence="2 3">
    <name type="scientific">Salix koriyanagi</name>
    <dbReference type="NCBI Taxonomy" id="2511006"/>
    <lineage>
        <taxon>Eukaryota</taxon>
        <taxon>Viridiplantae</taxon>
        <taxon>Streptophyta</taxon>
        <taxon>Embryophyta</taxon>
        <taxon>Tracheophyta</taxon>
        <taxon>Spermatophyta</taxon>
        <taxon>Magnoliopsida</taxon>
        <taxon>eudicotyledons</taxon>
        <taxon>Gunneridae</taxon>
        <taxon>Pentapetalae</taxon>
        <taxon>rosids</taxon>
        <taxon>fabids</taxon>
        <taxon>Malpighiales</taxon>
        <taxon>Salicaceae</taxon>
        <taxon>Saliceae</taxon>
        <taxon>Salix</taxon>
    </lineage>
</organism>
<keyword evidence="1" id="KW-1133">Transmembrane helix</keyword>
<gene>
    <name evidence="2" type="ORF">OIU74_028766</name>
</gene>
<evidence type="ECO:0000256" key="1">
    <source>
        <dbReference type="SAM" id="Phobius"/>
    </source>
</evidence>
<evidence type="ECO:0000313" key="2">
    <source>
        <dbReference type="EMBL" id="KAJ6746167.1"/>
    </source>
</evidence>
<name>A0A9Q0VCZ6_9ROSI</name>
<reference evidence="2" key="1">
    <citation type="submission" date="2022-11" db="EMBL/GenBank/DDBJ databases">
        <authorList>
            <person name="Hyden B.L."/>
            <person name="Feng K."/>
            <person name="Yates T."/>
            <person name="Jawdy S."/>
            <person name="Smart L.B."/>
            <person name="Muchero W."/>
        </authorList>
    </citation>
    <scope>NUCLEOTIDE SEQUENCE</scope>
    <source>
        <tissue evidence="2">Shoot tip</tissue>
    </source>
</reference>
<dbReference type="AlphaFoldDB" id="A0A9Q0VCZ6"/>
<protein>
    <submittedName>
        <fullName evidence="2">Uncharacterized protein</fullName>
    </submittedName>
</protein>
<dbReference type="EMBL" id="JAPFFM010000009">
    <property type="protein sequence ID" value="KAJ6746167.1"/>
    <property type="molecule type" value="Genomic_DNA"/>
</dbReference>
<sequence length="208" mass="23648">MADGKICWKLGLIKCSLSESSLEFCIITSMPLLIWIFLNLCIILKLEAQWCSGADGRAFCGVPPFLTHSDLSLEPHLKRQCYPSWIQSKLFQFADKSYSISIRFHWKPCPVRLLEILDVQTYAYHRSVTSNCSVLNPRPAHKSFSASEMPWPGDWEVTSSADAFTCKALWNRKKLPDKNFECVGSPRMKKKSCGRECSQKGHFGTCQT</sequence>